<gene>
    <name evidence="7" type="ORF">Scep_014449</name>
</gene>
<feature type="compositionally biased region" description="Polar residues" evidence="5">
    <location>
        <begin position="80"/>
        <end position="93"/>
    </location>
</feature>
<evidence type="ECO:0000313" key="7">
    <source>
        <dbReference type="EMBL" id="KAK9125603.1"/>
    </source>
</evidence>
<dbReference type="SUPFAM" id="SSF48371">
    <property type="entry name" value="ARM repeat"/>
    <property type="match status" value="1"/>
</dbReference>
<feature type="compositionally biased region" description="Polar residues" evidence="5">
    <location>
        <begin position="47"/>
        <end position="68"/>
    </location>
</feature>
<dbReference type="PANTHER" id="PTHR12537">
    <property type="entry name" value="RNA BINDING PROTEIN PUMILIO-RELATED"/>
    <property type="match status" value="1"/>
</dbReference>
<sequence length="855" mass="95797">MERRIEQEIDELEMLLGEIPNMTSENQRAETSISPDAEGLSFGEGNGRSSPSTNHSELYRSSQTTSPGKSAAYGGLSFDMPSTSSQNSFQGSPEQRVQINGKLMGSTVTNDGRLSTDNVNRDSRNILTGGSLSSAFTKLSVSDRLTGEDMSPSYLLEGWRQNHLQKPFPSSNSGNLIIQSPPSSHTINRMMSPISNGINKFNLEMKPGECGMYAKIDAQQVNDLNPSLDQLLGTCSREFREQQHTLPVYSGAMPFGPDLSTLGTFSNVSVPANKVEFSVAPYQQQYFLNAGSPIPLLQTHQLRQSPISWSQMKDYRRINQNYLYSQQHPNQTFGASYPIQEKFNVEDKSMIWTGRKMHLDMSTSPHLELAHEDSFWDNAAILKGFDAAELAAARSRFCHYCAQGLCSGGESCLLVSSQKQLTRRNSAQFSPFSSIKNLQSVQAFDNIGKPTFPEKILTRNHGLNSVRAVKPGYVGLHDNLNGKFFSDNQLDQYQYSLNAASFNLNGQSSFDSSPDFKDVRHNDSRCPPTKYNTVEDVEGRIYIMAKDQHGCRFLQRKFSEGNAEDIFRIFVEIIDRIVELMTDNFGNYLVQKLLEVCSDDQRMQVLQEVTRKPGELVRISCDSFGTRAVQRLIEFIKTPKEFSLVVSSLKPGLLKLAKDANGNHVVQRCLQCLLPEYREFLFEAATVHCIELARDRHGCCVLQKYLSHSDDDQRHQVISKLASDALDLSQHPFGNYVIQFVLELGIPWATVNVLNKMDGNYGHLSMQKYSSNVVEKCMKHAGDEQLPHIIQELLRSTHLDEISQDPFGNYVIQAALNHSKGALRSALVEAIKPYVPALRNNPYGKKVLPCINLKN</sequence>
<accession>A0AAP0P0E0</accession>
<feature type="compositionally biased region" description="Polar residues" evidence="5">
    <location>
        <begin position="21"/>
        <end position="34"/>
    </location>
</feature>
<dbReference type="FunFam" id="1.25.10.10:FF:000237">
    <property type="entry name" value="Pumilio homolog 9"/>
    <property type="match status" value="1"/>
</dbReference>
<evidence type="ECO:0000256" key="3">
    <source>
        <dbReference type="ARBA" id="ARBA00058490"/>
    </source>
</evidence>
<evidence type="ECO:0000256" key="5">
    <source>
        <dbReference type="SAM" id="MobiDB-lite"/>
    </source>
</evidence>
<feature type="repeat" description="Pumilio" evidence="4">
    <location>
        <begin position="792"/>
        <end position="829"/>
    </location>
</feature>
<name>A0AAP0P0E0_9MAGN</name>
<feature type="repeat" description="Pumilio" evidence="4">
    <location>
        <begin position="756"/>
        <end position="791"/>
    </location>
</feature>
<dbReference type="SMART" id="SM00025">
    <property type="entry name" value="Pumilio"/>
    <property type="match status" value="8"/>
</dbReference>
<dbReference type="PROSITE" id="PS50302">
    <property type="entry name" value="PUM"/>
    <property type="match status" value="6"/>
</dbReference>
<dbReference type="GO" id="GO:0005737">
    <property type="term" value="C:cytoplasm"/>
    <property type="evidence" value="ECO:0007669"/>
    <property type="project" value="TreeGrafter"/>
</dbReference>
<dbReference type="InterPro" id="IPR016024">
    <property type="entry name" value="ARM-type_fold"/>
</dbReference>
<dbReference type="PROSITE" id="PS50303">
    <property type="entry name" value="PUM_HD"/>
    <property type="match status" value="1"/>
</dbReference>
<dbReference type="Proteomes" id="UP001419268">
    <property type="component" value="Unassembled WGS sequence"/>
</dbReference>
<dbReference type="PANTHER" id="PTHR12537:SF147">
    <property type="entry name" value="PUMILIO HOMOLOG 12"/>
    <property type="match status" value="1"/>
</dbReference>
<dbReference type="AlphaFoldDB" id="A0AAP0P0E0"/>
<dbReference type="Gene3D" id="1.25.10.10">
    <property type="entry name" value="Leucine-rich Repeat Variant"/>
    <property type="match status" value="1"/>
</dbReference>
<evidence type="ECO:0000313" key="8">
    <source>
        <dbReference type="Proteomes" id="UP001419268"/>
    </source>
</evidence>
<dbReference type="InterPro" id="IPR033133">
    <property type="entry name" value="PUM-HD"/>
</dbReference>
<comment type="caution">
    <text evidence="7">The sequence shown here is derived from an EMBL/GenBank/DDBJ whole genome shotgun (WGS) entry which is preliminary data.</text>
</comment>
<dbReference type="Pfam" id="PF00806">
    <property type="entry name" value="PUF"/>
    <property type="match status" value="8"/>
</dbReference>
<feature type="region of interest" description="Disordered" evidence="5">
    <location>
        <begin position="16"/>
        <end position="93"/>
    </location>
</feature>
<dbReference type="InterPro" id="IPR001313">
    <property type="entry name" value="Pumilio_RNA-bd_rpt"/>
</dbReference>
<feature type="repeat" description="Pumilio" evidence="4">
    <location>
        <begin position="720"/>
        <end position="755"/>
    </location>
</feature>
<dbReference type="InterPro" id="IPR011989">
    <property type="entry name" value="ARM-like"/>
</dbReference>
<dbReference type="GO" id="GO:0003729">
    <property type="term" value="F:mRNA binding"/>
    <property type="evidence" value="ECO:0007669"/>
    <property type="project" value="TreeGrafter"/>
</dbReference>
<feature type="repeat" description="Pumilio" evidence="4">
    <location>
        <begin position="683"/>
        <end position="719"/>
    </location>
</feature>
<keyword evidence="1" id="KW-0677">Repeat</keyword>
<proteinExistence type="predicted"/>
<reference evidence="7 8" key="1">
    <citation type="submission" date="2024-01" db="EMBL/GenBank/DDBJ databases">
        <title>Genome assemblies of Stephania.</title>
        <authorList>
            <person name="Yang L."/>
        </authorList>
    </citation>
    <scope>NUCLEOTIDE SEQUENCE [LARGE SCALE GENOMIC DNA]</scope>
    <source>
        <strain evidence="7">JXDWG</strain>
        <tissue evidence="7">Leaf</tissue>
    </source>
</reference>
<organism evidence="7 8">
    <name type="scientific">Stephania cephalantha</name>
    <dbReference type="NCBI Taxonomy" id="152367"/>
    <lineage>
        <taxon>Eukaryota</taxon>
        <taxon>Viridiplantae</taxon>
        <taxon>Streptophyta</taxon>
        <taxon>Embryophyta</taxon>
        <taxon>Tracheophyta</taxon>
        <taxon>Spermatophyta</taxon>
        <taxon>Magnoliopsida</taxon>
        <taxon>Ranunculales</taxon>
        <taxon>Menispermaceae</taxon>
        <taxon>Menispermoideae</taxon>
        <taxon>Cissampelideae</taxon>
        <taxon>Stephania</taxon>
    </lineage>
</organism>
<dbReference type="CDD" id="cd07920">
    <property type="entry name" value="Pumilio"/>
    <property type="match status" value="1"/>
</dbReference>
<feature type="compositionally biased region" description="Polar residues" evidence="5">
    <location>
        <begin position="106"/>
        <end position="118"/>
    </location>
</feature>
<feature type="repeat" description="Pumilio" evidence="4">
    <location>
        <begin position="572"/>
        <end position="607"/>
    </location>
</feature>
<evidence type="ECO:0000256" key="2">
    <source>
        <dbReference type="ARBA" id="ARBA00022845"/>
    </source>
</evidence>
<comment type="function">
    <text evidence="3">Sequence-specific RNA-binding protein that regulates translation and mRNA stability by binding the 3'-UTR of target mRNAs.</text>
</comment>
<dbReference type="InterPro" id="IPR033712">
    <property type="entry name" value="Pumilio_RNA-bd"/>
</dbReference>
<keyword evidence="2" id="KW-0810">Translation regulation</keyword>
<feature type="repeat" description="Pumilio" evidence="4">
    <location>
        <begin position="608"/>
        <end position="647"/>
    </location>
</feature>
<dbReference type="GO" id="GO:0006417">
    <property type="term" value="P:regulation of translation"/>
    <property type="evidence" value="ECO:0007669"/>
    <property type="project" value="UniProtKB-KW"/>
</dbReference>
<feature type="domain" description="PUM-HD" evidence="6">
    <location>
        <begin position="511"/>
        <end position="855"/>
    </location>
</feature>
<evidence type="ECO:0000256" key="1">
    <source>
        <dbReference type="ARBA" id="ARBA00022737"/>
    </source>
</evidence>
<evidence type="ECO:0000256" key="4">
    <source>
        <dbReference type="PROSITE-ProRule" id="PRU00317"/>
    </source>
</evidence>
<keyword evidence="8" id="KW-1185">Reference proteome</keyword>
<protein>
    <recommendedName>
        <fullName evidence="6">PUM-HD domain-containing protein</fullName>
    </recommendedName>
</protein>
<evidence type="ECO:0000259" key="6">
    <source>
        <dbReference type="PROSITE" id="PS50303"/>
    </source>
</evidence>
<dbReference type="EMBL" id="JBBNAG010000006">
    <property type="protein sequence ID" value="KAK9125603.1"/>
    <property type="molecule type" value="Genomic_DNA"/>
</dbReference>
<feature type="region of interest" description="Disordered" evidence="5">
    <location>
        <begin position="105"/>
        <end position="127"/>
    </location>
</feature>